<dbReference type="InterPro" id="IPR003029">
    <property type="entry name" value="S1_domain"/>
</dbReference>
<dbReference type="InterPro" id="IPR006641">
    <property type="entry name" value="YqgF/RNaseH-like_dom"/>
</dbReference>
<dbReference type="GO" id="GO:0006412">
    <property type="term" value="P:translation"/>
    <property type="evidence" value="ECO:0007669"/>
    <property type="project" value="TreeGrafter"/>
</dbReference>
<dbReference type="GO" id="GO:0005737">
    <property type="term" value="C:cytoplasm"/>
    <property type="evidence" value="ECO:0007669"/>
    <property type="project" value="UniProtKB-ARBA"/>
</dbReference>
<dbReference type="FunFam" id="3.30.420.140:FF:000001">
    <property type="entry name" value="RNA-binding transcriptional accessory protein"/>
    <property type="match status" value="1"/>
</dbReference>
<dbReference type="InterPro" id="IPR055179">
    <property type="entry name" value="Tex-like_central_region"/>
</dbReference>
<gene>
    <name evidence="3" type="ordered locus">Gbro_2844</name>
</gene>
<feature type="compositionally biased region" description="Basic and acidic residues" evidence="1">
    <location>
        <begin position="731"/>
        <end position="750"/>
    </location>
</feature>
<dbReference type="FunFam" id="1.10.10.650:FF:000001">
    <property type="entry name" value="S1 RNA-binding domain 1"/>
    <property type="match status" value="1"/>
</dbReference>
<dbReference type="SMART" id="SM00316">
    <property type="entry name" value="S1"/>
    <property type="match status" value="1"/>
</dbReference>
<dbReference type="Pfam" id="PF17674">
    <property type="entry name" value="HHH_9"/>
    <property type="match status" value="1"/>
</dbReference>
<feature type="region of interest" description="Disordered" evidence="1">
    <location>
        <begin position="715"/>
        <end position="815"/>
    </location>
</feature>
<dbReference type="SUPFAM" id="SSF50249">
    <property type="entry name" value="Nucleic acid-binding proteins"/>
    <property type="match status" value="1"/>
</dbReference>
<dbReference type="InterPro" id="IPR010994">
    <property type="entry name" value="RuvA_2-like"/>
</dbReference>
<evidence type="ECO:0000313" key="3">
    <source>
        <dbReference type="EMBL" id="ACY22058.1"/>
    </source>
</evidence>
<dbReference type="Pfam" id="PF00575">
    <property type="entry name" value="S1"/>
    <property type="match status" value="1"/>
</dbReference>
<dbReference type="PANTHER" id="PTHR10724:SF10">
    <property type="entry name" value="S1 RNA-BINDING DOMAIN-CONTAINING PROTEIN 1"/>
    <property type="match status" value="1"/>
</dbReference>
<evidence type="ECO:0000313" key="4">
    <source>
        <dbReference type="Proteomes" id="UP000001219"/>
    </source>
</evidence>
<dbReference type="InterPro" id="IPR044146">
    <property type="entry name" value="S1_Tex"/>
</dbReference>
<dbReference type="EMBL" id="CP001802">
    <property type="protein sequence ID" value="ACY22058.1"/>
    <property type="molecule type" value="Genomic_DNA"/>
</dbReference>
<dbReference type="GO" id="GO:0003735">
    <property type="term" value="F:structural constituent of ribosome"/>
    <property type="evidence" value="ECO:0007669"/>
    <property type="project" value="TreeGrafter"/>
</dbReference>
<dbReference type="Pfam" id="PF12836">
    <property type="entry name" value="HHH_3"/>
    <property type="match status" value="1"/>
</dbReference>
<dbReference type="PANTHER" id="PTHR10724">
    <property type="entry name" value="30S RIBOSOMAL PROTEIN S1"/>
    <property type="match status" value="1"/>
</dbReference>
<dbReference type="AlphaFoldDB" id="D0L967"/>
<feature type="compositionally biased region" description="Polar residues" evidence="1">
    <location>
        <begin position="762"/>
        <end position="774"/>
    </location>
</feature>
<accession>D0L967</accession>
<name>D0L967_GORB4</name>
<dbReference type="Pfam" id="PF09371">
    <property type="entry name" value="Tex_N"/>
    <property type="match status" value="1"/>
</dbReference>
<evidence type="ECO:0000259" key="2">
    <source>
        <dbReference type="PROSITE" id="PS50126"/>
    </source>
</evidence>
<organism evidence="3 4">
    <name type="scientific">Gordonia bronchialis (strain ATCC 25592 / DSM 43247 / BCRC 13721 / JCM 3198 / KCTC 3076 / NBRC 16047 / NCTC 10667)</name>
    <name type="common">Rhodococcus bronchialis</name>
    <dbReference type="NCBI Taxonomy" id="526226"/>
    <lineage>
        <taxon>Bacteria</taxon>
        <taxon>Bacillati</taxon>
        <taxon>Actinomycetota</taxon>
        <taxon>Actinomycetes</taxon>
        <taxon>Mycobacteriales</taxon>
        <taxon>Gordoniaceae</taxon>
        <taxon>Gordonia</taxon>
    </lineage>
</organism>
<dbReference type="FunFam" id="1.10.150.310:FF:000001">
    <property type="entry name" value="RNA-binding transcriptional accessory protein"/>
    <property type="match status" value="1"/>
</dbReference>
<reference evidence="3 4" key="2">
    <citation type="journal article" date="2010" name="Stand. Genomic Sci.">
        <title>Complete genome sequence of Gordonia bronchialis type strain (3410).</title>
        <authorList>
            <person name="Ivanova N."/>
            <person name="Sikorski J."/>
            <person name="Jando M."/>
            <person name="Lapidus A."/>
            <person name="Nolan M."/>
            <person name="Lucas S."/>
            <person name="Del Rio T.G."/>
            <person name="Tice H."/>
            <person name="Copeland A."/>
            <person name="Cheng J.F."/>
            <person name="Chen F."/>
            <person name="Bruce D."/>
            <person name="Goodwin L."/>
            <person name="Pitluck S."/>
            <person name="Mavromatis K."/>
            <person name="Ovchinnikova G."/>
            <person name="Pati A."/>
            <person name="Chen A."/>
            <person name="Palaniappan K."/>
            <person name="Land M."/>
            <person name="Hauser L."/>
            <person name="Chang Y.J."/>
            <person name="Jeffries C.D."/>
            <person name="Chain P."/>
            <person name="Saunders E."/>
            <person name="Han C."/>
            <person name="Detter J.C."/>
            <person name="Brettin T."/>
            <person name="Rohde M."/>
            <person name="Goker M."/>
            <person name="Bristow J."/>
            <person name="Eisen J.A."/>
            <person name="Markowitz V."/>
            <person name="Hugenholtz P."/>
            <person name="Klenk H.P."/>
            <person name="Kyrpides N.C."/>
        </authorList>
    </citation>
    <scope>NUCLEOTIDE SEQUENCE [LARGE SCALE GENOMIC DNA]</scope>
    <source>
        <strain evidence="4">ATCC 25592 / DSM 43247 / BCRC 13721 / JCM 3198 / KCTC 3076 / NBRC 16047 / NCTC 10667</strain>
    </source>
</reference>
<keyword evidence="4" id="KW-1185">Reference proteome</keyword>
<dbReference type="eggNOG" id="COG2183">
    <property type="taxonomic scope" value="Bacteria"/>
</dbReference>
<evidence type="ECO:0000256" key="1">
    <source>
        <dbReference type="SAM" id="MobiDB-lite"/>
    </source>
</evidence>
<dbReference type="FunFam" id="2.40.50.140:FF:000051">
    <property type="entry name" value="RNA-binding transcriptional accessory protein"/>
    <property type="match status" value="1"/>
</dbReference>
<dbReference type="Gene3D" id="3.30.420.140">
    <property type="entry name" value="YqgF/RNase H-like domain"/>
    <property type="match status" value="1"/>
</dbReference>
<dbReference type="CDD" id="cd05685">
    <property type="entry name" value="S1_Tex"/>
    <property type="match status" value="1"/>
</dbReference>
<dbReference type="Gene3D" id="2.40.50.140">
    <property type="entry name" value="Nucleic acid-binding proteins"/>
    <property type="match status" value="1"/>
</dbReference>
<dbReference type="InterPro" id="IPR041692">
    <property type="entry name" value="HHH_9"/>
</dbReference>
<dbReference type="GO" id="GO:0006139">
    <property type="term" value="P:nucleobase-containing compound metabolic process"/>
    <property type="evidence" value="ECO:0007669"/>
    <property type="project" value="InterPro"/>
</dbReference>
<protein>
    <submittedName>
        <fullName evidence="3">Tex-like protein protein-like protein</fullName>
    </submittedName>
</protein>
<dbReference type="Gene3D" id="1.10.150.310">
    <property type="entry name" value="Tex RuvX-like domain-like"/>
    <property type="match status" value="1"/>
</dbReference>
<dbReference type="STRING" id="526226.Gbro_2844"/>
<dbReference type="SUPFAM" id="SSF47781">
    <property type="entry name" value="RuvA domain 2-like"/>
    <property type="match status" value="2"/>
</dbReference>
<proteinExistence type="predicted"/>
<sequence length="815" mass="86688">MNARISSTIATELGVGVGQVRAAVGLLDGGATVPFVARYRKEATGGLDDVALRTLDERLEYLRELEQRRASVRESIAAQGKLDPELDARIVAADTKARLEDIYLPFKPKRRTKAQIAREAGHQPVADALLADATTDPAAYTPEQLEGARAIIVETIAEDADLVGELRESMWERGVLRTAVREGKHTAGAKFADYFDFAEPFTSLPSHRVLAVLRGEREDVLSVTLDADPDADTDAAGRPVGPTVYEQRIAARFGIADQGRAADRWLLDTVRWAWRTKLFVGLSLDIRMRLRQSAEADAVGVFAANLRDLLLAAPAGARTTMGLDPGLRTGVKVAVVNATGKVVETATIYPHEPRRDRSGALAVLGALVARHNVELIAIGNGTASRETDALADELVSAIKASGATPPVSVVVSEAGASVYSASAYASKELPDLDVSLRGAVSIARRLQDPLAELVKIDPKSIGVGQYQHDISETLLARSLGAVVEDAVNAVGVDVNTASVPLLSRVSGITAGLAESLVAHRDAHGAFRRRKDLTNVPRLGPKAFEQCAGFLRIPDGDDPLDASSVHPESYPVIARIVEKVGTDVRTLIGDSATLKRLRPDDFVDDTVGRPTVIDIIAELDKPGRDPRPEFKTATFAAGIEKVSDLRPGMILEGQVTNVAAFGAFVDVGVHQDGLVHVSAMANRFVSDPREVVKSGDIVTVKVMEVDVERKRIGLSLRLDDEPGAPSTGGRSGRREERGGGPRTDDRRRTDGRGGAPRTDGATSKSGNKASGHNTSGKNATGKKGAGGKNGDRRRGENRPAPGGAMADALKRAGYGR</sequence>
<dbReference type="InterPro" id="IPR018974">
    <property type="entry name" value="Tex-like_N"/>
</dbReference>
<feature type="domain" description="S1 motif" evidence="2">
    <location>
        <begin position="647"/>
        <end position="716"/>
    </location>
</feature>
<dbReference type="InterPro" id="IPR012337">
    <property type="entry name" value="RNaseH-like_sf"/>
</dbReference>
<dbReference type="KEGG" id="gbr:Gbro_2844"/>
<dbReference type="Gene3D" id="1.10.10.650">
    <property type="entry name" value="RuvA domain 2-like"/>
    <property type="match status" value="1"/>
</dbReference>
<dbReference type="Gene3D" id="1.10.3500.10">
    <property type="entry name" value="Tex N-terminal region-like"/>
    <property type="match status" value="1"/>
</dbReference>
<reference evidence="4" key="1">
    <citation type="submission" date="2009-10" db="EMBL/GenBank/DDBJ databases">
        <title>The complete chromosome of Gordonia bronchialis DSM 43247.</title>
        <authorList>
            <consortium name="US DOE Joint Genome Institute (JGI-PGF)"/>
            <person name="Lucas S."/>
            <person name="Copeland A."/>
            <person name="Lapidus A."/>
            <person name="Glavina del Rio T."/>
            <person name="Dalin E."/>
            <person name="Tice H."/>
            <person name="Bruce D."/>
            <person name="Goodwin L."/>
            <person name="Pitluck S."/>
            <person name="Kyrpides N."/>
            <person name="Mavromatis K."/>
            <person name="Ivanova N."/>
            <person name="Ovchinnikova G."/>
            <person name="Saunders E."/>
            <person name="Brettin T."/>
            <person name="Detter J.C."/>
            <person name="Han C."/>
            <person name="Larimer F."/>
            <person name="Land M."/>
            <person name="Hauser L."/>
            <person name="Markowitz V."/>
            <person name="Cheng J.-F."/>
            <person name="Hugenholtz P."/>
            <person name="Woyke T."/>
            <person name="Wu D."/>
            <person name="Jando M."/>
            <person name="Schneider S."/>
            <person name="Goeker M."/>
            <person name="Klenk H.-P."/>
            <person name="Eisen J.A."/>
        </authorList>
    </citation>
    <scope>NUCLEOTIDE SEQUENCE [LARGE SCALE GENOMIC DNA]</scope>
    <source>
        <strain evidence="4">ATCC 25592 / DSM 43247 / BCRC 13721 / JCM 3198 / KCTC 3076 / NBRC 16047 / NCTC 10667</strain>
    </source>
</reference>
<dbReference type="SUPFAM" id="SSF158832">
    <property type="entry name" value="Tex N-terminal region-like"/>
    <property type="match status" value="1"/>
</dbReference>
<dbReference type="InterPro" id="IPR023323">
    <property type="entry name" value="Tex-like_dom_sf"/>
</dbReference>
<dbReference type="Pfam" id="PF22706">
    <property type="entry name" value="Tex_central_region"/>
    <property type="match status" value="1"/>
</dbReference>
<dbReference type="Pfam" id="PF16921">
    <property type="entry name" value="Tex_YqgF"/>
    <property type="match status" value="1"/>
</dbReference>
<dbReference type="InterPro" id="IPR037027">
    <property type="entry name" value="YqgF/RNaseH-like_dom_sf"/>
</dbReference>
<dbReference type="InterPro" id="IPR032639">
    <property type="entry name" value="Tex_YqgF"/>
</dbReference>
<dbReference type="InterPro" id="IPR023319">
    <property type="entry name" value="Tex-like_HTH_dom_sf"/>
</dbReference>
<dbReference type="Proteomes" id="UP000001219">
    <property type="component" value="Chromosome"/>
</dbReference>
<dbReference type="HOGENOM" id="CLU_009833_0_2_11"/>
<dbReference type="GO" id="GO:0003729">
    <property type="term" value="F:mRNA binding"/>
    <property type="evidence" value="ECO:0007669"/>
    <property type="project" value="TreeGrafter"/>
</dbReference>
<dbReference type="SUPFAM" id="SSF53098">
    <property type="entry name" value="Ribonuclease H-like"/>
    <property type="match status" value="1"/>
</dbReference>
<dbReference type="InterPro" id="IPR012340">
    <property type="entry name" value="NA-bd_OB-fold"/>
</dbReference>
<dbReference type="SMART" id="SM00732">
    <property type="entry name" value="YqgFc"/>
    <property type="match status" value="1"/>
</dbReference>
<dbReference type="PROSITE" id="PS50126">
    <property type="entry name" value="S1"/>
    <property type="match status" value="1"/>
</dbReference>
<dbReference type="InterPro" id="IPR050437">
    <property type="entry name" value="Ribos_protein_bS1-like"/>
</dbReference>